<reference evidence="1" key="1">
    <citation type="submission" date="2023-06" db="EMBL/GenBank/DDBJ databases">
        <title>Genomic of Parafulvivirga corallium.</title>
        <authorList>
            <person name="Wang G."/>
        </authorList>
    </citation>
    <scope>NUCLEOTIDE SEQUENCE</scope>
    <source>
        <strain evidence="1">BMA10</strain>
    </source>
</reference>
<dbReference type="EMBL" id="JAUJEA010000004">
    <property type="protein sequence ID" value="MDN5202551.1"/>
    <property type="molecule type" value="Genomic_DNA"/>
</dbReference>
<comment type="caution">
    <text evidence="1">The sequence shown here is derived from an EMBL/GenBank/DDBJ whole genome shotgun (WGS) entry which is preliminary data.</text>
</comment>
<dbReference type="RefSeq" id="WP_346752575.1">
    <property type="nucleotide sequence ID" value="NZ_JAUJEA010000004.1"/>
</dbReference>
<sequence length="82" mass="9258">MSKPSNEELIKALNAAGSAHHDYEAKFLKGKRDEFWAGWYASYVLGRLGDFATPSDLTNWLTQAPSSDDWFKSAAQYISERL</sequence>
<evidence type="ECO:0000313" key="1">
    <source>
        <dbReference type="EMBL" id="MDN5202551.1"/>
    </source>
</evidence>
<evidence type="ECO:0000313" key="2">
    <source>
        <dbReference type="Proteomes" id="UP001172082"/>
    </source>
</evidence>
<name>A0ABT8KP96_9BACT</name>
<protein>
    <submittedName>
        <fullName evidence="1">Uncharacterized protein</fullName>
    </submittedName>
</protein>
<accession>A0ABT8KP96</accession>
<organism evidence="1 2">
    <name type="scientific">Splendidivirga corallicola</name>
    <dbReference type="NCBI Taxonomy" id="3051826"/>
    <lineage>
        <taxon>Bacteria</taxon>
        <taxon>Pseudomonadati</taxon>
        <taxon>Bacteroidota</taxon>
        <taxon>Cytophagia</taxon>
        <taxon>Cytophagales</taxon>
        <taxon>Splendidivirgaceae</taxon>
        <taxon>Splendidivirga</taxon>
    </lineage>
</organism>
<gene>
    <name evidence="1" type="ORF">QQ008_14280</name>
</gene>
<dbReference type="Proteomes" id="UP001172082">
    <property type="component" value="Unassembled WGS sequence"/>
</dbReference>
<proteinExistence type="predicted"/>
<keyword evidence="2" id="KW-1185">Reference proteome</keyword>